<keyword evidence="2" id="KW-0732">Signal</keyword>
<organism evidence="3 4">
    <name type="scientific">Nannocystis pusilla</name>
    <dbReference type="NCBI Taxonomy" id="889268"/>
    <lineage>
        <taxon>Bacteria</taxon>
        <taxon>Pseudomonadati</taxon>
        <taxon>Myxococcota</taxon>
        <taxon>Polyangia</taxon>
        <taxon>Nannocystales</taxon>
        <taxon>Nannocystaceae</taxon>
        <taxon>Nannocystis</taxon>
    </lineage>
</organism>
<evidence type="ECO:0000313" key="4">
    <source>
        <dbReference type="Proteomes" id="UP001139031"/>
    </source>
</evidence>
<evidence type="ECO:0000256" key="2">
    <source>
        <dbReference type="SAM" id="SignalP"/>
    </source>
</evidence>
<accession>A0ABS7U5M3</accession>
<dbReference type="RefSeq" id="WP_224197564.1">
    <property type="nucleotide sequence ID" value="NZ_JAIRAU010000059.1"/>
</dbReference>
<sequence length="294" mass="32029">MRRTNHAHAWAIAGAALLAASATGACTNERERVAERAPVQQGERAPTPAPPSTSVDTVKEHPQWYFDKHVRVTGEVDEVYSDRAFKLEGTGWAFDDDITVLMKKPMDAASGGALKEDDELIVDGTVRRFVVADVERDLGWDLSPEIEIKLKERPVLIANTVRKVGPPQQADEKTAAAEPQGEVDTVDEIVAVNDPKQLTGKEVDLGRETVQAVAGKGFWVGPTAAAKVFVLPTMMPKDVAVGDVVTVSGTMREIPANALETWELPKDMADDLGKVVYIEAVTVREVQPDDQRRN</sequence>
<feature type="region of interest" description="Disordered" evidence="1">
    <location>
        <begin position="29"/>
        <end position="58"/>
    </location>
</feature>
<proteinExistence type="predicted"/>
<feature type="signal peptide" evidence="2">
    <location>
        <begin position="1"/>
        <end position="24"/>
    </location>
</feature>
<reference evidence="3" key="1">
    <citation type="submission" date="2021-08" db="EMBL/GenBank/DDBJ databases">
        <authorList>
            <person name="Stevens D.C."/>
        </authorList>
    </citation>
    <scope>NUCLEOTIDE SEQUENCE</scope>
    <source>
        <strain evidence="3">DSM 53165</strain>
    </source>
</reference>
<dbReference type="PROSITE" id="PS51257">
    <property type="entry name" value="PROKAR_LIPOPROTEIN"/>
    <property type="match status" value="1"/>
</dbReference>
<feature type="chain" id="PRO_5047054743" description="DUF5666 domain-containing protein" evidence="2">
    <location>
        <begin position="25"/>
        <end position="294"/>
    </location>
</feature>
<gene>
    <name evidence="3" type="ORF">K7C98_41890</name>
</gene>
<dbReference type="EMBL" id="JAIRAU010000059">
    <property type="protein sequence ID" value="MBZ5715823.1"/>
    <property type="molecule type" value="Genomic_DNA"/>
</dbReference>
<evidence type="ECO:0000313" key="3">
    <source>
        <dbReference type="EMBL" id="MBZ5715823.1"/>
    </source>
</evidence>
<name>A0ABS7U5M3_9BACT</name>
<dbReference type="Proteomes" id="UP001139031">
    <property type="component" value="Unassembled WGS sequence"/>
</dbReference>
<keyword evidence="4" id="KW-1185">Reference proteome</keyword>
<comment type="caution">
    <text evidence="3">The sequence shown here is derived from an EMBL/GenBank/DDBJ whole genome shotgun (WGS) entry which is preliminary data.</text>
</comment>
<protein>
    <recommendedName>
        <fullName evidence="5">DUF5666 domain-containing protein</fullName>
    </recommendedName>
</protein>
<evidence type="ECO:0000256" key="1">
    <source>
        <dbReference type="SAM" id="MobiDB-lite"/>
    </source>
</evidence>
<evidence type="ECO:0008006" key="5">
    <source>
        <dbReference type="Google" id="ProtNLM"/>
    </source>
</evidence>